<dbReference type="Gene3D" id="3.30.160.810">
    <property type="match status" value="1"/>
</dbReference>
<dbReference type="Proteomes" id="UP000886069">
    <property type="component" value="Unassembled WGS sequence"/>
</dbReference>
<dbReference type="GO" id="GO:0003735">
    <property type="term" value="F:structural constituent of ribosome"/>
    <property type="evidence" value="ECO:0007669"/>
    <property type="project" value="InterPro"/>
</dbReference>
<evidence type="ECO:0000256" key="3">
    <source>
        <dbReference type="ARBA" id="ARBA00023274"/>
    </source>
</evidence>
<gene>
    <name evidence="4" type="ORF">ENO08_07050</name>
</gene>
<dbReference type="PANTHER" id="PTHR11229:SF16">
    <property type="entry name" value="LARGE RIBOSOMAL SUBUNIT PROTEIN UL3C"/>
    <property type="match status" value="1"/>
</dbReference>
<comment type="caution">
    <text evidence="4">The sequence shown here is derived from an EMBL/GenBank/DDBJ whole genome shotgun (WGS) entry which is preliminary data.</text>
</comment>
<dbReference type="InterPro" id="IPR009000">
    <property type="entry name" value="Transl_B-barrel_sf"/>
</dbReference>
<dbReference type="FunFam" id="3.30.160.810:FF:000001">
    <property type="entry name" value="50S ribosomal protein L3"/>
    <property type="match status" value="1"/>
</dbReference>
<evidence type="ECO:0000256" key="2">
    <source>
        <dbReference type="ARBA" id="ARBA00022980"/>
    </source>
</evidence>
<dbReference type="AlphaFoldDB" id="A0A7V2AVU2"/>
<organism evidence="4">
    <name type="scientific">Eiseniibacteriota bacterium</name>
    <dbReference type="NCBI Taxonomy" id="2212470"/>
    <lineage>
        <taxon>Bacteria</taxon>
        <taxon>Candidatus Eiseniibacteriota</taxon>
    </lineage>
</organism>
<keyword evidence="2 4" id="KW-0689">Ribosomal protein</keyword>
<comment type="similarity">
    <text evidence="1">Belongs to the universal ribosomal protein uL3 family.</text>
</comment>
<dbReference type="GO" id="GO:0022625">
    <property type="term" value="C:cytosolic large ribosomal subunit"/>
    <property type="evidence" value="ECO:0007669"/>
    <property type="project" value="TreeGrafter"/>
</dbReference>
<keyword evidence="3" id="KW-0687">Ribonucleoprotein</keyword>
<evidence type="ECO:0000313" key="4">
    <source>
        <dbReference type="EMBL" id="HER44200.1"/>
    </source>
</evidence>
<dbReference type="EMBL" id="DSEC01000501">
    <property type="protein sequence ID" value="HER44200.1"/>
    <property type="molecule type" value="Genomic_DNA"/>
</dbReference>
<evidence type="ECO:0000256" key="1">
    <source>
        <dbReference type="ARBA" id="ARBA00006540"/>
    </source>
</evidence>
<dbReference type="InterPro" id="IPR019927">
    <property type="entry name" value="Ribosomal_uL3_bac/org-type"/>
</dbReference>
<dbReference type="PANTHER" id="PTHR11229">
    <property type="entry name" value="50S RIBOSOMAL PROTEIN L3"/>
    <property type="match status" value="1"/>
</dbReference>
<reference evidence="4" key="1">
    <citation type="journal article" date="2020" name="mSystems">
        <title>Genome- and Community-Level Interaction Insights into Carbon Utilization and Element Cycling Functions of Hydrothermarchaeota in Hydrothermal Sediment.</title>
        <authorList>
            <person name="Zhou Z."/>
            <person name="Liu Y."/>
            <person name="Xu W."/>
            <person name="Pan J."/>
            <person name="Luo Z.H."/>
            <person name="Li M."/>
        </authorList>
    </citation>
    <scope>NUCLEOTIDE SEQUENCE [LARGE SCALE GENOMIC DNA]</scope>
    <source>
        <strain evidence="4">SpSt-1233</strain>
    </source>
</reference>
<dbReference type="GO" id="GO:0006412">
    <property type="term" value="P:translation"/>
    <property type="evidence" value="ECO:0007669"/>
    <property type="project" value="InterPro"/>
</dbReference>
<accession>A0A7V2AVU2</accession>
<feature type="non-terminal residue" evidence="4">
    <location>
        <position position="115"/>
    </location>
</feature>
<dbReference type="SUPFAM" id="SSF50447">
    <property type="entry name" value="Translation proteins"/>
    <property type="match status" value="1"/>
</dbReference>
<protein>
    <submittedName>
        <fullName evidence="4">50S ribosomal protein L3</fullName>
    </submittedName>
</protein>
<proteinExistence type="inferred from homology"/>
<sequence>MVGLIGRKIGMTQVFDENGTSIPVSVIQAGPCPVVQVKTVENDGYAAVQLAFDEIDPSRANLPTIGHFKKADLPPYRHVQEFRVEDASVFHAGQLLDVGLFAGIHRVDVSGLTKG</sequence>
<name>A0A7V2AVU2_UNCEI</name>